<keyword evidence="1" id="KW-0472">Membrane</keyword>
<feature type="transmembrane region" description="Helical" evidence="1">
    <location>
        <begin position="45"/>
        <end position="62"/>
    </location>
</feature>
<feature type="transmembrane region" description="Helical" evidence="1">
    <location>
        <begin position="213"/>
        <end position="232"/>
    </location>
</feature>
<evidence type="ECO:0000313" key="3">
    <source>
        <dbReference type="EMBL" id="MEV0708594.1"/>
    </source>
</evidence>
<feature type="transmembrane region" description="Helical" evidence="1">
    <location>
        <begin position="105"/>
        <end position="130"/>
    </location>
</feature>
<organism evidence="3 4">
    <name type="scientific">Nocardia aurea</name>
    <dbReference type="NCBI Taxonomy" id="2144174"/>
    <lineage>
        <taxon>Bacteria</taxon>
        <taxon>Bacillati</taxon>
        <taxon>Actinomycetota</taxon>
        <taxon>Actinomycetes</taxon>
        <taxon>Mycobacteriales</taxon>
        <taxon>Nocardiaceae</taxon>
        <taxon>Nocardia</taxon>
    </lineage>
</organism>
<comment type="caution">
    <text evidence="3">The sequence shown here is derived from an EMBL/GenBank/DDBJ whole genome shotgun (WGS) entry which is preliminary data.</text>
</comment>
<gene>
    <name evidence="3" type="ORF">AB0I48_13600</name>
</gene>
<proteinExistence type="predicted"/>
<dbReference type="InterPro" id="IPR003675">
    <property type="entry name" value="Rce1/LyrA-like_dom"/>
</dbReference>
<feature type="domain" description="CAAX prenyl protease 2/Lysostaphin resistance protein A-like" evidence="2">
    <location>
        <begin position="150"/>
        <end position="249"/>
    </location>
</feature>
<evidence type="ECO:0000259" key="2">
    <source>
        <dbReference type="Pfam" id="PF02517"/>
    </source>
</evidence>
<evidence type="ECO:0000256" key="1">
    <source>
        <dbReference type="SAM" id="Phobius"/>
    </source>
</evidence>
<sequence length="265" mass="29117">MSETADPDLSHAPRAERFGHLIERRDDADFPFYNGEPTTLSVPQWILAWVSVAVGFAALVFIPQPNNLVALIPRTLFVVIPLATLALITRPYWTALFRRVTRRDVLTMVGFAVLNLLVSSSLALLVRLFSDTAANEATDDVGSDGVVDVIAFYVGTGIQLVGEEIFTMIPLLALLYIFFAKVKVSRKTAIVVAWIVSSLWFGAAHLPTYDWNVAQAFIVIGGARVVLTLAYIRTKNLWVSTGAHIINDWALFTPSVIQNAAFVAV</sequence>
<dbReference type="Proteomes" id="UP001551695">
    <property type="component" value="Unassembled WGS sequence"/>
</dbReference>
<keyword evidence="1" id="KW-0812">Transmembrane</keyword>
<reference evidence="3 4" key="1">
    <citation type="submission" date="2024-06" db="EMBL/GenBank/DDBJ databases">
        <title>The Natural Products Discovery Center: Release of the First 8490 Sequenced Strains for Exploring Actinobacteria Biosynthetic Diversity.</title>
        <authorList>
            <person name="Kalkreuter E."/>
            <person name="Kautsar S.A."/>
            <person name="Yang D."/>
            <person name="Bader C.D."/>
            <person name="Teijaro C.N."/>
            <person name="Fluegel L."/>
            <person name="Davis C.M."/>
            <person name="Simpson J.R."/>
            <person name="Lauterbach L."/>
            <person name="Steele A.D."/>
            <person name="Gui C."/>
            <person name="Meng S."/>
            <person name="Li G."/>
            <person name="Viehrig K."/>
            <person name="Ye F."/>
            <person name="Su P."/>
            <person name="Kiefer A.F."/>
            <person name="Nichols A."/>
            <person name="Cepeda A.J."/>
            <person name="Yan W."/>
            <person name="Fan B."/>
            <person name="Jiang Y."/>
            <person name="Adhikari A."/>
            <person name="Zheng C.-J."/>
            <person name="Schuster L."/>
            <person name="Cowan T.M."/>
            <person name="Smanski M.J."/>
            <person name="Chevrette M.G."/>
            <person name="De Carvalho L.P.S."/>
            <person name="Shen B."/>
        </authorList>
    </citation>
    <scope>NUCLEOTIDE SEQUENCE [LARGE SCALE GENOMIC DNA]</scope>
    <source>
        <strain evidence="3 4">NPDC050403</strain>
    </source>
</reference>
<dbReference type="RefSeq" id="WP_355085942.1">
    <property type="nucleotide sequence ID" value="NZ_JBEXKW010000019.1"/>
</dbReference>
<keyword evidence="4" id="KW-1185">Reference proteome</keyword>
<name>A0ABV3FT39_9NOCA</name>
<keyword evidence="1" id="KW-1133">Transmembrane helix</keyword>
<dbReference type="EMBL" id="JBFAKC010000005">
    <property type="protein sequence ID" value="MEV0708594.1"/>
    <property type="molecule type" value="Genomic_DNA"/>
</dbReference>
<feature type="transmembrane region" description="Helical" evidence="1">
    <location>
        <begin position="150"/>
        <end position="177"/>
    </location>
</feature>
<feature type="transmembrane region" description="Helical" evidence="1">
    <location>
        <begin position="68"/>
        <end position="93"/>
    </location>
</feature>
<accession>A0ABV3FT39</accession>
<evidence type="ECO:0000313" key="4">
    <source>
        <dbReference type="Proteomes" id="UP001551695"/>
    </source>
</evidence>
<dbReference type="Pfam" id="PF02517">
    <property type="entry name" value="Rce1-like"/>
    <property type="match status" value="1"/>
</dbReference>
<feature type="transmembrane region" description="Helical" evidence="1">
    <location>
        <begin position="189"/>
        <end position="207"/>
    </location>
</feature>
<protein>
    <submittedName>
        <fullName evidence="3">Type II CAAX endopeptidase family protein</fullName>
    </submittedName>
</protein>